<keyword evidence="11" id="KW-1185">Reference proteome</keyword>
<evidence type="ECO:0000256" key="2">
    <source>
        <dbReference type="ARBA" id="ARBA00022670"/>
    </source>
</evidence>
<organism evidence="10 11">
    <name type="scientific">Vagococcus elongatus</name>
    <dbReference type="NCBI Taxonomy" id="180344"/>
    <lineage>
        <taxon>Bacteria</taxon>
        <taxon>Bacillati</taxon>
        <taxon>Bacillota</taxon>
        <taxon>Bacilli</taxon>
        <taxon>Lactobacillales</taxon>
        <taxon>Enterococcaceae</taxon>
        <taxon>Vagococcus</taxon>
    </lineage>
</organism>
<evidence type="ECO:0000313" key="11">
    <source>
        <dbReference type="Proteomes" id="UP000287605"/>
    </source>
</evidence>
<feature type="domain" description="NlpC/P60" evidence="9">
    <location>
        <begin position="291"/>
        <end position="409"/>
    </location>
</feature>
<dbReference type="Proteomes" id="UP000287605">
    <property type="component" value="Unassembled WGS sequence"/>
</dbReference>
<evidence type="ECO:0000256" key="6">
    <source>
        <dbReference type="SAM" id="Coils"/>
    </source>
</evidence>
<dbReference type="EMBL" id="NGKA01000004">
    <property type="protein sequence ID" value="RSU14042.1"/>
    <property type="molecule type" value="Genomic_DNA"/>
</dbReference>
<keyword evidence="3 8" id="KW-0732">Signal</keyword>
<sequence>MKKKILSVLLVSGLALGSVTIPATVNADEVNNKIEASDKKINELANQAAAAEAQLATLRANMDSIRAKAEKLQTEQIALNGELTTLNEEIAALTVKIEKRDGKIKEQARAIQTGEASSNYLEAVLSAETISDAVTRVAATARLVAANNDLLKEQEKDKAAVETKAADAETKLETIEKNAGELEQQKGALIEQEYQQTILVSTIEAEKTSEEGKKSELLAEKEAAERALEEQARQVEAAQQAAQQQAAQPAPESAGNAQSGGNGVVNPPNNGGGGGAAAPSPVIPDPVPTPTTNAGAILAEAAKHVGKPYVWAAKGPDSFDCSGFTSYVFRVAAGREIGGYTGAQEGQGVRISLSQVQAGDLLFWGPQGGSTHVAISTGGSGYIHAPAPGQTVCYSNFAWYAPSFAVRVL</sequence>
<dbReference type="Gene3D" id="3.90.1720.10">
    <property type="entry name" value="endopeptidase domain like (from Nostoc punctiforme)"/>
    <property type="match status" value="1"/>
</dbReference>
<evidence type="ECO:0000259" key="9">
    <source>
        <dbReference type="PROSITE" id="PS51935"/>
    </source>
</evidence>
<keyword evidence="5" id="KW-0788">Thiol protease</keyword>
<evidence type="ECO:0000256" key="5">
    <source>
        <dbReference type="ARBA" id="ARBA00022807"/>
    </source>
</evidence>
<keyword evidence="4" id="KW-0378">Hydrolase</keyword>
<feature type="compositionally biased region" description="Low complexity" evidence="7">
    <location>
        <begin position="234"/>
        <end position="254"/>
    </location>
</feature>
<comment type="similarity">
    <text evidence="1">Belongs to the peptidase C40 family.</text>
</comment>
<dbReference type="InterPro" id="IPR000064">
    <property type="entry name" value="NLP_P60_dom"/>
</dbReference>
<dbReference type="AlphaFoldDB" id="A0A430B1E0"/>
<dbReference type="InterPro" id="IPR057309">
    <property type="entry name" value="PcsB_CC"/>
</dbReference>
<dbReference type="RefSeq" id="WP_126807563.1">
    <property type="nucleotide sequence ID" value="NZ_NGKA01000004.1"/>
</dbReference>
<dbReference type="SUPFAM" id="SSF54001">
    <property type="entry name" value="Cysteine proteinases"/>
    <property type="match status" value="1"/>
</dbReference>
<dbReference type="Pfam" id="PF24568">
    <property type="entry name" value="CC_PcsB"/>
    <property type="match status" value="1"/>
</dbReference>
<dbReference type="PROSITE" id="PS51935">
    <property type="entry name" value="NLPC_P60"/>
    <property type="match status" value="1"/>
</dbReference>
<keyword evidence="6" id="KW-0175">Coiled coil</keyword>
<feature type="region of interest" description="Disordered" evidence="7">
    <location>
        <begin position="222"/>
        <end position="291"/>
    </location>
</feature>
<dbReference type="InterPro" id="IPR038765">
    <property type="entry name" value="Papain-like_cys_pep_sf"/>
</dbReference>
<evidence type="ECO:0000256" key="1">
    <source>
        <dbReference type="ARBA" id="ARBA00007074"/>
    </source>
</evidence>
<protein>
    <recommendedName>
        <fullName evidence="9">NlpC/P60 domain-containing protein</fullName>
    </recommendedName>
</protein>
<reference evidence="10 11" key="1">
    <citation type="submission" date="2017-05" db="EMBL/GenBank/DDBJ databases">
        <title>Vagococcus spp. assemblies.</title>
        <authorList>
            <person name="Gulvik C.A."/>
        </authorList>
    </citation>
    <scope>NUCLEOTIDE SEQUENCE [LARGE SCALE GENOMIC DNA]</scope>
    <source>
        <strain evidence="10 11">CCUG 51432</strain>
    </source>
</reference>
<comment type="caution">
    <text evidence="10">The sequence shown here is derived from an EMBL/GenBank/DDBJ whole genome shotgun (WGS) entry which is preliminary data.</text>
</comment>
<feature type="chain" id="PRO_5019319764" description="NlpC/P60 domain-containing protein" evidence="8">
    <location>
        <begin position="28"/>
        <end position="409"/>
    </location>
</feature>
<name>A0A430B1E0_9ENTE</name>
<accession>A0A430B1E0</accession>
<dbReference type="Pfam" id="PF00877">
    <property type="entry name" value="NLPC_P60"/>
    <property type="match status" value="1"/>
</dbReference>
<evidence type="ECO:0000313" key="10">
    <source>
        <dbReference type="EMBL" id="RSU14042.1"/>
    </source>
</evidence>
<dbReference type="GO" id="GO:0008234">
    <property type="term" value="F:cysteine-type peptidase activity"/>
    <property type="evidence" value="ECO:0007669"/>
    <property type="project" value="UniProtKB-KW"/>
</dbReference>
<dbReference type="PANTHER" id="PTHR47053">
    <property type="entry name" value="MUREIN DD-ENDOPEPTIDASE MEPH-RELATED"/>
    <property type="match status" value="1"/>
</dbReference>
<evidence type="ECO:0000256" key="4">
    <source>
        <dbReference type="ARBA" id="ARBA00022801"/>
    </source>
</evidence>
<feature type="compositionally biased region" description="Basic and acidic residues" evidence="7">
    <location>
        <begin position="222"/>
        <end position="233"/>
    </location>
</feature>
<feature type="coiled-coil region" evidence="6">
    <location>
        <begin position="27"/>
        <end position="89"/>
    </location>
</feature>
<dbReference type="InterPro" id="IPR051202">
    <property type="entry name" value="Peptidase_C40"/>
</dbReference>
<dbReference type="Gene3D" id="6.10.250.3150">
    <property type="match status" value="1"/>
</dbReference>
<gene>
    <name evidence="10" type="ORF">CBF29_03930</name>
</gene>
<dbReference type="OrthoDB" id="1654978at2"/>
<proteinExistence type="inferred from homology"/>
<keyword evidence="2" id="KW-0645">Protease</keyword>
<evidence type="ECO:0000256" key="7">
    <source>
        <dbReference type="SAM" id="MobiDB-lite"/>
    </source>
</evidence>
<dbReference type="GO" id="GO:0006508">
    <property type="term" value="P:proteolysis"/>
    <property type="evidence" value="ECO:0007669"/>
    <property type="project" value="UniProtKB-KW"/>
</dbReference>
<evidence type="ECO:0000256" key="8">
    <source>
        <dbReference type="SAM" id="SignalP"/>
    </source>
</evidence>
<feature type="signal peptide" evidence="8">
    <location>
        <begin position="1"/>
        <end position="27"/>
    </location>
</feature>
<dbReference type="PANTHER" id="PTHR47053:SF1">
    <property type="entry name" value="MUREIN DD-ENDOPEPTIDASE MEPH-RELATED"/>
    <property type="match status" value="1"/>
</dbReference>
<evidence type="ECO:0000256" key="3">
    <source>
        <dbReference type="ARBA" id="ARBA00022729"/>
    </source>
</evidence>